<dbReference type="Pfam" id="PF00582">
    <property type="entry name" value="Usp"/>
    <property type="match status" value="1"/>
</dbReference>
<keyword evidence="3" id="KW-0378">Hydrolase</keyword>
<name>A0A077R8Q2_9BASI</name>
<organism evidence="3">
    <name type="scientific">Melanopsichium pennsylvanicum 4</name>
    <dbReference type="NCBI Taxonomy" id="1398559"/>
    <lineage>
        <taxon>Eukaryota</taxon>
        <taxon>Fungi</taxon>
        <taxon>Dikarya</taxon>
        <taxon>Basidiomycota</taxon>
        <taxon>Ustilaginomycotina</taxon>
        <taxon>Ustilaginomycetes</taxon>
        <taxon>Ustilaginales</taxon>
        <taxon>Ustilaginaceae</taxon>
        <taxon>Melanopsichium</taxon>
    </lineage>
</organism>
<feature type="compositionally biased region" description="Acidic residues" evidence="1">
    <location>
        <begin position="204"/>
        <end position="216"/>
    </location>
</feature>
<protein>
    <submittedName>
        <fullName evidence="3">Adenine nucleotide alpha hydrolases-like protein</fullName>
    </submittedName>
</protein>
<evidence type="ECO:0000313" key="3">
    <source>
        <dbReference type="EMBL" id="CDI55567.1"/>
    </source>
</evidence>
<dbReference type="Gene3D" id="3.40.50.12370">
    <property type="match status" value="1"/>
</dbReference>
<proteinExistence type="predicted"/>
<dbReference type="PRINTS" id="PR01438">
    <property type="entry name" value="UNVRSLSTRESS"/>
</dbReference>
<feature type="compositionally biased region" description="Basic and acidic residues" evidence="1">
    <location>
        <begin position="538"/>
        <end position="551"/>
    </location>
</feature>
<feature type="domain" description="UspA" evidence="2">
    <location>
        <begin position="353"/>
        <end position="499"/>
    </location>
</feature>
<dbReference type="CDD" id="cd23659">
    <property type="entry name" value="USP_At3g01520-like"/>
    <property type="match status" value="1"/>
</dbReference>
<dbReference type="SUPFAM" id="SSF52402">
    <property type="entry name" value="Adenine nucleotide alpha hydrolases-like"/>
    <property type="match status" value="1"/>
</dbReference>
<feature type="compositionally biased region" description="Low complexity" evidence="1">
    <location>
        <begin position="187"/>
        <end position="196"/>
    </location>
</feature>
<feature type="compositionally biased region" description="Basic and acidic residues" evidence="1">
    <location>
        <begin position="701"/>
        <end position="715"/>
    </location>
</feature>
<dbReference type="PANTHER" id="PTHR46100:SF4">
    <property type="entry name" value="USPA DOMAIN-CONTAINING PROTEIN"/>
    <property type="match status" value="1"/>
</dbReference>
<dbReference type="InterPro" id="IPR006015">
    <property type="entry name" value="Universal_stress_UspA"/>
</dbReference>
<feature type="compositionally biased region" description="Basic and acidic residues" evidence="1">
    <location>
        <begin position="122"/>
        <end position="133"/>
    </location>
</feature>
<evidence type="ECO:0000259" key="2">
    <source>
        <dbReference type="Pfam" id="PF00582"/>
    </source>
</evidence>
<feature type="compositionally biased region" description="Acidic residues" evidence="1">
    <location>
        <begin position="676"/>
        <end position="685"/>
    </location>
</feature>
<dbReference type="PANTHER" id="PTHR46100">
    <property type="entry name" value="IMP2'P"/>
    <property type="match status" value="1"/>
</dbReference>
<feature type="compositionally biased region" description="Acidic residues" evidence="1">
    <location>
        <begin position="568"/>
        <end position="578"/>
    </location>
</feature>
<feature type="region of interest" description="Disordered" evidence="1">
    <location>
        <begin position="526"/>
        <end position="715"/>
    </location>
</feature>
<feature type="compositionally biased region" description="Acidic residues" evidence="1">
    <location>
        <begin position="232"/>
        <end position="245"/>
    </location>
</feature>
<evidence type="ECO:0000256" key="1">
    <source>
        <dbReference type="SAM" id="MobiDB-lite"/>
    </source>
</evidence>
<feature type="compositionally biased region" description="Basic and acidic residues" evidence="1">
    <location>
        <begin position="49"/>
        <end position="61"/>
    </location>
</feature>
<feature type="compositionally biased region" description="Basic and acidic residues" evidence="1">
    <location>
        <begin position="629"/>
        <end position="668"/>
    </location>
</feature>
<dbReference type="InterPro" id="IPR006016">
    <property type="entry name" value="UspA"/>
</dbReference>
<accession>A0A077R8Q2</accession>
<dbReference type="AlphaFoldDB" id="A0A077R8Q2"/>
<feature type="compositionally biased region" description="Polar residues" evidence="1">
    <location>
        <begin position="1"/>
        <end position="11"/>
    </location>
</feature>
<reference evidence="3" key="1">
    <citation type="journal article" date="2014" name="Genome Biol. Evol.">
        <title>Gene Loss Rather Than Gene Gain Is Associated with a Host Jump from Monocots to Dicots in the Smut Fungus Melanopsichium pennsylvanicum.</title>
        <authorList>
            <person name="Sharma R."/>
            <person name="Mishra B."/>
            <person name="Runge F."/>
            <person name="Thines M."/>
        </authorList>
    </citation>
    <scope>NUCLEOTIDE SEQUENCE</scope>
    <source>
        <strain evidence="3">4</strain>
    </source>
</reference>
<feature type="region of interest" description="Disordered" evidence="1">
    <location>
        <begin position="1"/>
        <end position="246"/>
    </location>
</feature>
<dbReference type="EMBL" id="HG529654">
    <property type="protein sequence ID" value="CDI55567.1"/>
    <property type="molecule type" value="Genomic_DNA"/>
</dbReference>
<sequence>MVRTPSLSMSSGERDKDKATQTLSSAFASMMAVGAPHQASRNPFSMAQHKIDDGTSSEPHRSRNGTTVSNSKDDDDERSRKKSNRLSAFGRSSRSKSPFRFGSKKRSSSTNRLKVNPDDDTGSERSERDRDSDNESVVSSASGITPRNSAFFSPYDEDDLDASVPHSHRRPHPASSSFAEASLPQQSVSSTSLASSVDAHGAEADVESDQESDISDLDSKHSTTNSRSSADEGTDDLQDPEDAGEMDPIVLDNTLYNAECLTSHEHWNAGPKSEDGHHHFETYEDEDLERDDEHITAPNVVLSEDQVSTFLQRRGSKLLSLSTSRPRFERNRCTIIISHGDSDAAAKASKRPKRYVVASDGSEESSYAVEWTIGTVLRDGDEMLVVSVMETDTKLDALDPKHEEVSARMEHQHIRQAMASVLAKQATHLLERTRLEVKISCQAIHAKNARHMLLDLIDFYEPTMVVVGSRGLGSLRGILLGSTSHYLVQKSSAPVMVARKRLKLPALPRGKGDVVESVRARHMRLDQASIEKVSPTVDDDKAEFKDDKAEGDASEDSPPGSEAVSRDDIDDTSTEMDSGDVVSTATFTPPRTAKSDKSSPTSPKSGGDGSPKLQRKVSKAGPTAIPHTSLEREAETRKQIQQREEEAAKLHEDDKKRHFFLHHSDHLKTTNTSNPQDDDDTDPTDEDGKSKAVPAVSVTEADGKTKHENTSKTAA</sequence>
<feature type="compositionally biased region" description="Polar residues" evidence="1">
    <location>
        <begin position="135"/>
        <end position="151"/>
    </location>
</feature>
<dbReference type="GO" id="GO:0016787">
    <property type="term" value="F:hydrolase activity"/>
    <property type="evidence" value="ECO:0007669"/>
    <property type="project" value="UniProtKB-KW"/>
</dbReference>